<dbReference type="Proteomes" id="UP000745859">
    <property type="component" value="Unassembled WGS sequence"/>
</dbReference>
<sequence>MYLSSSSFISQTLKTIGVLMLIILVGLLIDSEFIAQHYFKNAQWINNIGVVSLFISLYLKAPSRTKEQLIYAVLIAIIGEYLFSILLGMYAYRLGNIPHYIPVGHAILFLYVYNFCKKSKVRAYRKNIEKTLTIAIVAISLYYLIFKQDVYGFLLTLMVFYFLRKYPKEKLFYLTMYSVIVYTELIGTALNCWKWPSIAFGKFEFLPSANPPIGISLFYFGLDRGTMSFYKRRHKAAWKRLKKIRLLSV</sequence>
<keyword evidence="1" id="KW-0812">Transmembrane</keyword>
<keyword evidence="1" id="KW-0472">Membrane</keyword>
<name>A0ABX0U8Q7_9FLAO</name>
<evidence type="ECO:0000313" key="2">
    <source>
        <dbReference type="EMBL" id="NIJ45225.1"/>
    </source>
</evidence>
<keyword evidence="3" id="KW-1185">Reference proteome</keyword>
<feature type="transmembrane region" description="Helical" evidence="1">
    <location>
        <begin position="128"/>
        <end position="145"/>
    </location>
</feature>
<dbReference type="EMBL" id="JAASQL010000001">
    <property type="protein sequence ID" value="NIJ45225.1"/>
    <property type="molecule type" value="Genomic_DNA"/>
</dbReference>
<reference evidence="2 3" key="1">
    <citation type="submission" date="2020-03" db="EMBL/GenBank/DDBJ databases">
        <title>Genomic Encyclopedia of Type Strains, Phase IV (KMG-IV): sequencing the most valuable type-strain genomes for metagenomic binning, comparative biology and taxonomic classification.</title>
        <authorList>
            <person name="Goeker M."/>
        </authorList>
    </citation>
    <scope>NUCLEOTIDE SEQUENCE [LARGE SCALE GENOMIC DNA]</scope>
    <source>
        <strain evidence="2 3">DSM 101599</strain>
    </source>
</reference>
<feature type="transmembrane region" description="Helical" evidence="1">
    <location>
        <begin position="71"/>
        <end position="91"/>
    </location>
</feature>
<organism evidence="2 3">
    <name type="scientific">Wenyingzhuangia heitensis</name>
    <dbReference type="NCBI Taxonomy" id="1487859"/>
    <lineage>
        <taxon>Bacteria</taxon>
        <taxon>Pseudomonadati</taxon>
        <taxon>Bacteroidota</taxon>
        <taxon>Flavobacteriia</taxon>
        <taxon>Flavobacteriales</taxon>
        <taxon>Flavobacteriaceae</taxon>
        <taxon>Wenyingzhuangia</taxon>
    </lineage>
</organism>
<evidence type="ECO:0000256" key="1">
    <source>
        <dbReference type="SAM" id="Phobius"/>
    </source>
</evidence>
<feature type="transmembrane region" description="Helical" evidence="1">
    <location>
        <begin position="41"/>
        <end position="59"/>
    </location>
</feature>
<feature type="transmembrane region" description="Helical" evidence="1">
    <location>
        <begin position="97"/>
        <end position="116"/>
    </location>
</feature>
<feature type="transmembrane region" description="Helical" evidence="1">
    <location>
        <begin position="174"/>
        <end position="193"/>
    </location>
</feature>
<gene>
    <name evidence="2" type="ORF">FHR24_001664</name>
</gene>
<feature type="transmembrane region" description="Helical" evidence="1">
    <location>
        <begin position="12"/>
        <end position="29"/>
    </location>
</feature>
<comment type="caution">
    <text evidence="2">The sequence shown here is derived from an EMBL/GenBank/DDBJ whole genome shotgun (WGS) entry which is preliminary data.</text>
</comment>
<accession>A0ABX0U8Q7</accession>
<evidence type="ECO:0000313" key="3">
    <source>
        <dbReference type="Proteomes" id="UP000745859"/>
    </source>
</evidence>
<keyword evidence="1" id="KW-1133">Transmembrane helix</keyword>
<protein>
    <submittedName>
        <fullName evidence="2">Secreted protein</fullName>
    </submittedName>
</protein>
<proteinExistence type="predicted"/>